<feature type="transmembrane region" description="Helical" evidence="7">
    <location>
        <begin position="152"/>
        <end position="176"/>
    </location>
</feature>
<sequence length="404" mass="43077">MQTIGKKNIANFIIAYILSAFGYEFIFFLMTIYVYNLTQSALNVGVFAALTFTPRLFASVYGVVVDRYSRAAVFAAAAGATAVLVAAMSLSSSLIWIYALWLLISLLLTVITTVRTALMTEIMTQDGFLLGNSAVLTSLNCAKMLAPLLAGLATAAFSTAALFVATAAAYLVVAALSRIISLPRHAAAATPRQLLPEVAAGLRYILASPKLRFLIAVAFMWTLSLRLQLPLFVVYVKSFLGGGDQEYGYFMTAVGIGSILGSLAGPWLMKRGSHLALAMAGLTIHYSSFILLAFVQSFYLAAAAVFGGYVFFYAALVGLHSLRDLATAADLRGRVYGSVTAILTPAAIVSMLAGGYLAGRFGADKVLAVAGLTALATLYFLYWFAYRRRAGAAEDRLVPRGQAS</sequence>
<feature type="transmembrane region" description="Helical" evidence="7">
    <location>
        <begin position="213"/>
        <end position="235"/>
    </location>
</feature>
<dbReference type="PROSITE" id="PS50850">
    <property type="entry name" value="MFS"/>
    <property type="match status" value="1"/>
</dbReference>
<keyword evidence="3" id="KW-1003">Cell membrane</keyword>
<comment type="subcellular location">
    <subcellularLocation>
        <location evidence="1">Cell membrane</location>
        <topology evidence="1">Multi-pass membrane protein</topology>
    </subcellularLocation>
</comment>
<name>A0ABU3P455_9FIRM</name>
<reference evidence="9 10" key="1">
    <citation type="submission" date="2023-07" db="EMBL/GenBank/DDBJ databases">
        <title>The novel representative of Negativicutes class, Anaeroselena agilis gen. nov. sp. nov.</title>
        <authorList>
            <person name="Prokofeva M.I."/>
            <person name="Elcheninov A.G."/>
            <person name="Klyukina A."/>
            <person name="Kublanov I.V."/>
            <person name="Frolov E.N."/>
            <person name="Podosokorskaya O.A."/>
        </authorList>
    </citation>
    <scope>NUCLEOTIDE SEQUENCE [LARGE SCALE GENOMIC DNA]</scope>
    <source>
        <strain evidence="9 10">4137-cl</strain>
    </source>
</reference>
<dbReference type="EMBL" id="JAUOZS010000001">
    <property type="protein sequence ID" value="MDT8903288.1"/>
    <property type="molecule type" value="Genomic_DNA"/>
</dbReference>
<keyword evidence="6 7" id="KW-0472">Membrane</keyword>
<proteinExistence type="predicted"/>
<feature type="transmembrane region" description="Helical" evidence="7">
    <location>
        <begin position="127"/>
        <end position="146"/>
    </location>
</feature>
<evidence type="ECO:0000256" key="5">
    <source>
        <dbReference type="ARBA" id="ARBA00022989"/>
    </source>
</evidence>
<comment type="caution">
    <text evidence="9">The sequence shown here is derived from an EMBL/GenBank/DDBJ whole genome shotgun (WGS) entry which is preliminary data.</text>
</comment>
<organism evidence="9 10">
    <name type="scientific">Anaeroselena agilis</name>
    <dbReference type="NCBI Taxonomy" id="3063788"/>
    <lineage>
        <taxon>Bacteria</taxon>
        <taxon>Bacillati</taxon>
        <taxon>Bacillota</taxon>
        <taxon>Negativicutes</taxon>
        <taxon>Acetonemataceae</taxon>
        <taxon>Anaeroselena</taxon>
    </lineage>
</organism>
<evidence type="ECO:0000256" key="4">
    <source>
        <dbReference type="ARBA" id="ARBA00022692"/>
    </source>
</evidence>
<gene>
    <name evidence="9" type="ORF">Q4T40_18820</name>
</gene>
<dbReference type="SUPFAM" id="SSF103473">
    <property type="entry name" value="MFS general substrate transporter"/>
    <property type="match status" value="1"/>
</dbReference>
<feature type="transmembrane region" description="Helical" evidence="7">
    <location>
        <begin position="41"/>
        <end position="64"/>
    </location>
</feature>
<feature type="transmembrane region" description="Helical" evidence="7">
    <location>
        <begin position="247"/>
        <end position="268"/>
    </location>
</feature>
<feature type="transmembrane region" description="Helical" evidence="7">
    <location>
        <begin position="275"/>
        <end position="295"/>
    </location>
</feature>
<dbReference type="Pfam" id="PF07690">
    <property type="entry name" value="MFS_1"/>
    <property type="match status" value="1"/>
</dbReference>
<evidence type="ECO:0000256" key="2">
    <source>
        <dbReference type="ARBA" id="ARBA00022448"/>
    </source>
</evidence>
<keyword evidence="5 7" id="KW-1133">Transmembrane helix</keyword>
<dbReference type="InterPro" id="IPR011701">
    <property type="entry name" value="MFS"/>
</dbReference>
<dbReference type="PANTHER" id="PTHR23513">
    <property type="entry name" value="INTEGRAL MEMBRANE EFFLUX PROTEIN-RELATED"/>
    <property type="match status" value="1"/>
</dbReference>
<evidence type="ECO:0000256" key="6">
    <source>
        <dbReference type="ARBA" id="ARBA00023136"/>
    </source>
</evidence>
<evidence type="ECO:0000256" key="3">
    <source>
        <dbReference type="ARBA" id="ARBA00022475"/>
    </source>
</evidence>
<dbReference type="InterPro" id="IPR036259">
    <property type="entry name" value="MFS_trans_sf"/>
</dbReference>
<accession>A0ABU3P455</accession>
<feature type="domain" description="Major facilitator superfamily (MFS) profile" evidence="8">
    <location>
        <begin position="8"/>
        <end position="389"/>
    </location>
</feature>
<evidence type="ECO:0000313" key="9">
    <source>
        <dbReference type="EMBL" id="MDT8903288.1"/>
    </source>
</evidence>
<keyword evidence="4 7" id="KW-0812">Transmembrane</keyword>
<evidence type="ECO:0000256" key="1">
    <source>
        <dbReference type="ARBA" id="ARBA00004651"/>
    </source>
</evidence>
<dbReference type="PANTHER" id="PTHR23513:SF6">
    <property type="entry name" value="MAJOR FACILITATOR SUPERFAMILY ASSOCIATED DOMAIN-CONTAINING PROTEIN"/>
    <property type="match status" value="1"/>
</dbReference>
<feature type="transmembrane region" description="Helical" evidence="7">
    <location>
        <begin position="95"/>
        <end position="115"/>
    </location>
</feature>
<dbReference type="InterPro" id="IPR020846">
    <property type="entry name" value="MFS_dom"/>
</dbReference>
<keyword evidence="2" id="KW-0813">Transport</keyword>
<dbReference type="RefSeq" id="WP_413781747.1">
    <property type="nucleotide sequence ID" value="NZ_JAUOZS010000001.1"/>
</dbReference>
<dbReference type="Gene3D" id="1.20.1250.20">
    <property type="entry name" value="MFS general substrate transporter like domains"/>
    <property type="match status" value="1"/>
</dbReference>
<evidence type="ECO:0000256" key="7">
    <source>
        <dbReference type="SAM" id="Phobius"/>
    </source>
</evidence>
<dbReference type="CDD" id="cd06173">
    <property type="entry name" value="MFS_MefA_like"/>
    <property type="match status" value="1"/>
</dbReference>
<evidence type="ECO:0000313" key="10">
    <source>
        <dbReference type="Proteomes" id="UP001254848"/>
    </source>
</evidence>
<evidence type="ECO:0000259" key="8">
    <source>
        <dbReference type="PROSITE" id="PS50850"/>
    </source>
</evidence>
<feature type="transmembrane region" description="Helical" evidence="7">
    <location>
        <begin position="12"/>
        <end position="35"/>
    </location>
</feature>
<feature type="transmembrane region" description="Helical" evidence="7">
    <location>
        <begin position="334"/>
        <end position="354"/>
    </location>
</feature>
<feature type="transmembrane region" description="Helical" evidence="7">
    <location>
        <begin position="366"/>
        <end position="386"/>
    </location>
</feature>
<feature type="transmembrane region" description="Helical" evidence="7">
    <location>
        <begin position="71"/>
        <end position="89"/>
    </location>
</feature>
<protein>
    <submittedName>
        <fullName evidence="9">MFS transporter</fullName>
    </submittedName>
</protein>
<keyword evidence="10" id="KW-1185">Reference proteome</keyword>
<feature type="transmembrane region" description="Helical" evidence="7">
    <location>
        <begin position="301"/>
        <end position="322"/>
    </location>
</feature>
<dbReference type="Proteomes" id="UP001254848">
    <property type="component" value="Unassembled WGS sequence"/>
</dbReference>